<dbReference type="GO" id="GO:0004519">
    <property type="term" value="F:endonuclease activity"/>
    <property type="evidence" value="ECO:0007669"/>
    <property type="project" value="UniProtKB-KW"/>
</dbReference>
<organism evidence="2 3">
    <name type="scientific">Luteolibacter algae</name>
    <dbReference type="NCBI Taxonomy" id="454151"/>
    <lineage>
        <taxon>Bacteria</taxon>
        <taxon>Pseudomonadati</taxon>
        <taxon>Verrucomicrobiota</taxon>
        <taxon>Verrucomicrobiia</taxon>
        <taxon>Verrucomicrobiales</taxon>
        <taxon>Verrucomicrobiaceae</taxon>
        <taxon>Luteolibacter</taxon>
    </lineage>
</organism>
<gene>
    <name evidence="2" type="ORF">ACFSSA_06490</name>
</gene>
<dbReference type="InterPro" id="IPR003615">
    <property type="entry name" value="HNH_nuc"/>
</dbReference>
<keyword evidence="2" id="KW-0378">Hydrolase</keyword>
<dbReference type="EMBL" id="JBHUIT010000006">
    <property type="protein sequence ID" value="MFD2256315.1"/>
    <property type="molecule type" value="Genomic_DNA"/>
</dbReference>
<keyword evidence="2" id="KW-0540">Nuclease</keyword>
<sequence>MKEAYSEFVHSINLSGSGRASSYVRALDLLQEMIKTVPLGFADCEDIWNPPPVKRLNDLYHFVCEEKKKGDASVWNLPDLPKSYLQSGYCSAALRDYQSFLVESQHERSLLSEFEEHDGSEDELVSKLRRELELPRFLIDDLLKLEGKEILRMVKARSNQRVFQKMIMKNYCGVCCITGIDVPEVNRASHIIPWSRRRETRMDPRNGLYLSATYDAAFDRNLLSLDDDYRIILSRDLKEHYSSQSVKTYFLDREGDKIQLPIAYLPKKEFLEEHRRSGNF</sequence>
<reference evidence="3" key="1">
    <citation type="journal article" date="2019" name="Int. J. Syst. Evol. Microbiol.">
        <title>The Global Catalogue of Microorganisms (GCM) 10K type strain sequencing project: providing services to taxonomists for standard genome sequencing and annotation.</title>
        <authorList>
            <consortium name="The Broad Institute Genomics Platform"/>
            <consortium name="The Broad Institute Genome Sequencing Center for Infectious Disease"/>
            <person name="Wu L."/>
            <person name="Ma J."/>
        </authorList>
    </citation>
    <scope>NUCLEOTIDE SEQUENCE [LARGE SCALE GENOMIC DNA]</scope>
    <source>
        <strain evidence="3">CGMCC 4.7106</strain>
    </source>
</reference>
<feature type="domain" description="HNH nuclease" evidence="1">
    <location>
        <begin position="175"/>
        <end position="226"/>
    </location>
</feature>
<keyword evidence="2" id="KW-0255">Endonuclease</keyword>
<dbReference type="RefSeq" id="WP_386819442.1">
    <property type="nucleotide sequence ID" value="NZ_JBHUIT010000006.1"/>
</dbReference>
<evidence type="ECO:0000259" key="1">
    <source>
        <dbReference type="Pfam" id="PF13391"/>
    </source>
</evidence>
<comment type="caution">
    <text evidence="2">The sequence shown here is derived from an EMBL/GenBank/DDBJ whole genome shotgun (WGS) entry which is preliminary data.</text>
</comment>
<accession>A0ABW5D9G4</accession>
<keyword evidence="3" id="KW-1185">Reference proteome</keyword>
<dbReference type="Pfam" id="PF13391">
    <property type="entry name" value="HNH_2"/>
    <property type="match status" value="1"/>
</dbReference>
<name>A0ABW5D9G4_9BACT</name>
<dbReference type="Proteomes" id="UP001597375">
    <property type="component" value="Unassembled WGS sequence"/>
</dbReference>
<protein>
    <submittedName>
        <fullName evidence="2">HNH endonuclease</fullName>
    </submittedName>
</protein>
<evidence type="ECO:0000313" key="2">
    <source>
        <dbReference type="EMBL" id="MFD2256315.1"/>
    </source>
</evidence>
<proteinExistence type="predicted"/>
<evidence type="ECO:0000313" key="3">
    <source>
        <dbReference type="Proteomes" id="UP001597375"/>
    </source>
</evidence>